<feature type="domain" description="LTI65/LTI78 N-terminal" evidence="4">
    <location>
        <begin position="15"/>
        <end position="78"/>
    </location>
</feature>
<feature type="compositionally biased region" description="Acidic residues" evidence="1">
    <location>
        <begin position="51"/>
        <end position="63"/>
    </location>
</feature>
<dbReference type="Proteomes" id="UP001279734">
    <property type="component" value="Unassembled WGS sequence"/>
</dbReference>
<feature type="compositionally biased region" description="Basic residues" evidence="1">
    <location>
        <begin position="22"/>
        <end position="32"/>
    </location>
</feature>
<dbReference type="EMBL" id="BSYO01000036">
    <property type="protein sequence ID" value="GMH29570.1"/>
    <property type="molecule type" value="Genomic_DNA"/>
</dbReference>
<dbReference type="Pfam" id="PF23403">
    <property type="entry name" value="LTI65_LTI78_N"/>
    <property type="match status" value="1"/>
</dbReference>
<name>A0AAD3TGM8_NEPGR</name>
<protein>
    <submittedName>
        <fullName evidence="5">Uncharacterized protein</fullName>
    </submittedName>
</protein>
<dbReference type="PANTHER" id="PTHR33836">
    <property type="entry name" value="LOW-TEMPERATURE-INDUCED 65 KDA PROTEIN-RELATED"/>
    <property type="match status" value="1"/>
</dbReference>
<evidence type="ECO:0000313" key="6">
    <source>
        <dbReference type="Proteomes" id="UP001279734"/>
    </source>
</evidence>
<reference evidence="5" key="1">
    <citation type="submission" date="2023-05" db="EMBL/GenBank/DDBJ databases">
        <title>Nepenthes gracilis genome sequencing.</title>
        <authorList>
            <person name="Fukushima K."/>
        </authorList>
    </citation>
    <scope>NUCLEOTIDE SEQUENCE</scope>
    <source>
        <strain evidence="5">SING2019-196</strain>
    </source>
</reference>
<dbReference type="InterPro" id="IPR057059">
    <property type="entry name" value="LTI65/LTI78_PGEED"/>
</dbReference>
<comment type="caution">
    <text evidence="5">The sequence shown here is derived from an EMBL/GenBank/DDBJ whole genome shotgun (WGS) entry which is preliminary data.</text>
</comment>
<dbReference type="InterPro" id="IPR037491">
    <property type="entry name" value="LTI78/LTI65"/>
</dbReference>
<dbReference type="GO" id="GO:0006950">
    <property type="term" value="P:response to stress"/>
    <property type="evidence" value="ECO:0007669"/>
    <property type="project" value="TreeGrafter"/>
</dbReference>
<dbReference type="Pfam" id="PF07918">
    <property type="entry name" value="CAP160"/>
    <property type="match status" value="1"/>
</dbReference>
<gene>
    <name evidence="5" type="ORF">Nepgr_031413</name>
</gene>
<evidence type="ECO:0000259" key="4">
    <source>
        <dbReference type="Pfam" id="PF23403"/>
    </source>
</evidence>
<feature type="domain" description="LTI65/LTI78 NYQTKV repeat" evidence="3">
    <location>
        <begin position="136"/>
        <end position="194"/>
    </location>
</feature>
<accession>A0AAD3TGM8</accession>
<feature type="region of interest" description="Disordered" evidence="1">
    <location>
        <begin position="377"/>
        <end position="424"/>
    </location>
</feature>
<evidence type="ECO:0000313" key="5">
    <source>
        <dbReference type="EMBL" id="GMH29570.1"/>
    </source>
</evidence>
<dbReference type="AlphaFoldDB" id="A0AAD3TGM8"/>
<feature type="region of interest" description="Disordered" evidence="1">
    <location>
        <begin position="1"/>
        <end position="253"/>
    </location>
</feature>
<evidence type="ECO:0000259" key="2">
    <source>
        <dbReference type="Pfam" id="PF23399"/>
    </source>
</evidence>
<evidence type="ECO:0000256" key="1">
    <source>
        <dbReference type="SAM" id="MobiDB-lite"/>
    </source>
</evidence>
<dbReference type="Pfam" id="PF23402">
    <property type="entry name" value="LTI65_LTI78_NYQTKV"/>
    <property type="match status" value="1"/>
</dbReference>
<evidence type="ECO:0000259" key="3">
    <source>
        <dbReference type="Pfam" id="PF23402"/>
    </source>
</evidence>
<dbReference type="InterPro" id="IPR012418">
    <property type="entry name" value="CAP160"/>
</dbReference>
<feature type="compositionally biased region" description="Low complexity" evidence="1">
    <location>
        <begin position="407"/>
        <end position="419"/>
    </location>
</feature>
<feature type="compositionally biased region" description="Basic and acidic residues" evidence="1">
    <location>
        <begin position="131"/>
        <end position="166"/>
    </location>
</feature>
<dbReference type="GO" id="GO:0009737">
    <property type="term" value="P:response to abscisic acid"/>
    <property type="evidence" value="ECO:0007669"/>
    <property type="project" value="InterPro"/>
</dbReference>
<organism evidence="5 6">
    <name type="scientific">Nepenthes gracilis</name>
    <name type="common">Slender pitcher plant</name>
    <dbReference type="NCBI Taxonomy" id="150966"/>
    <lineage>
        <taxon>Eukaryota</taxon>
        <taxon>Viridiplantae</taxon>
        <taxon>Streptophyta</taxon>
        <taxon>Embryophyta</taxon>
        <taxon>Tracheophyta</taxon>
        <taxon>Spermatophyta</taxon>
        <taxon>Magnoliopsida</taxon>
        <taxon>eudicotyledons</taxon>
        <taxon>Gunneridae</taxon>
        <taxon>Pentapetalae</taxon>
        <taxon>Caryophyllales</taxon>
        <taxon>Nepenthaceae</taxon>
        <taxon>Nepenthes</taxon>
    </lineage>
</organism>
<proteinExistence type="predicted"/>
<dbReference type="InterPro" id="IPR057058">
    <property type="entry name" value="LTI65_LTI78_NYQTKV"/>
</dbReference>
<feature type="domain" description="LTI65/LTI78 PGEED repeat" evidence="2">
    <location>
        <begin position="345"/>
        <end position="373"/>
    </location>
</feature>
<dbReference type="Pfam" id="PF23399">
    <property type="entry name" value="LTI65_PGEED"/>
    <property type="match status" value="1"/>
</dbReference>
<keyword evidence="6" id="KW-1185">Reference proteome</keyword>
<sequence>MEGEEDQQQQHHHHHLDEKRSVLKKVKAKAKKIKDTITKHGHGHNNHHDYEEEEENDDEEMAVDPEIHGDPSKDSSAAESYIPRQDRDPRQNAGGDDGTNVSYHRRFGPGDEESMSKPMSGYGAGQGEVRAQLRDDLVIPTHLKEDPHAPKDRGQAPEPENYHSKVADPTGSDGEQMEVGSILQSFDKMRIGEESVETSKPSAGKDESSVTGTKGQNLCTGSHDQFSPEPLISAKMSPGFADKPPGNHPQQGSYTEKIASATSLLADKVGKAKNLVTTKLGYGSDDKVAASEGQETSKTGSVIEYGKKVAVTVEEKVVEAGSAVMAKVQGSSGGENEGGARGWNKGVSVKGYLAEKLRPADEDKMLSEVMVGAWKKRRDQEGNKLVEEDKRDEVKARVAESEDAMAGEGSCGSRSSSASPRKNVMDKLKSVVTSLFGRAGETHPSQAFHDNLQGNGGVPSTVAGNTGQSGGAVGEPGLRGNGYFQGALPPNHKLLLKSVNLPASRLARHLPIHLYGHVQHMTSGAVKHYTQPKGCQYGRENSGQIYISLPHAHCKCWDGQVLEVDEESELMPNDNDFQRCWFRGIVLKLLWKQMKIQYDEKGDQDGSCREQTCRSTSAAAFYVVEADVRSSHEACAEYQIVTWFIIPATRNPQTDHNNNALALIVLLQYVPRLYQIFPLNSQIV</sequence>
<feature type="compositionally biased region" description="Polar residues" evidence="1">
    <location>
        <begin position="209"/>
        <end position="225"/>
    </location>
</feature>
<dbReference type="PANTHER" id="PTHR33836:SF1">
    <property type="entry name" value="LOW-TEMPERATURE-INDUCED 65 KDA PROTEIN-RELATED"/>
    <property type="match status" value="1"/>
</dbReference>
<dbReference type="InterPro" id="IPR056605">
    <property type="entry name" value="LTI65_LTI78_N"/>
</dbReference>
<feature type="compositionally biased region" description="Basic and acidic residues" evidence="1">
    <location>
        <begin position="378"/>
        <end position="400"/>
    </location>
</feature>